<protein>
    <submittedName>
        <fullName evidence="4">G_PROTEIN_RECEP_F2_4 domain-containing protein</fullName>
    </submittedName>
</protein>
<feature type="transmembrane region" description="Helical" evidence="1">
    <location>
        <begin position="98"/>
        <end position="122"/>
    </location>
</feature>
<evidence type="ECO:0000313" key="4">
    <source>
        <dbReference type="WBParaSite" id="HNAJ_0000571601-mRNA-1"/>
    </source>
</evidence>
<keyword evidence="1" id="KW-1133">Transmembrane helix</keyword>
<keyword evidence="3" id="KW-1185">Reference proteome</keyword>
<evidence type="ECO:0000256" key="1">
    <source>
        <dbReference type="SAM" id="Phobius"/>
    </source>
</evidence>
<evidence type="ECO:0000313" key="2">
    <source>
        <dbReference type="EMBL" id="VDO01572.1"/>
    </source>
</evidence>
<dbReference type="WBParaSite" id="HNAJ_0000571601-mRNA-1">
    <property type="protein sequence ID" value="HNAJ_0000571601-mRNA-1"/>
    <property type="gene ID" value="HNAJ_0000571601"/>
</dbReference>
<reference evidence="4" key="1">
    <citation type="submission" date="2017-02" db="UniProtKB">
        <authorList>
            <consortium name="WormBaseParasite"/>
        </authorList>
    </citation>
    <scope>IDENTIFICATION</scope>
</reference>
<dbReference type="AlphaFoldDB" id="A0A0R3TF76"/>
<proteinExistence type="predicted"/>
<feature type="transmembrane region" description="Helical" evidence="1">
    <location>
        <begin position="134"/>
        <end position="153"/>
    </location>
</feature>
<dbReference type="OrthoDB" id="6247199at2759"/>
<feature type="transmembrane region" description="Helical" evidence="1">
    <location>
        <begin position="58"/>
        <end position="78"/>
    </location>
</feature>
<gene>
    <name evidence="2" type="ORF">HNAJ_LOCUS5712</name>
</gene>
<accession>A0A0R3TF76</accession>
<keyword evidence="1" id="KW-0472">Membrane</keyword>
<evidence type="ECO:0000313" key="3">
    <source>
        <dbReference type="Proteomes" id="UP000278807"/>
    </source>
</evidence>
<keyword evidence="1" id="KW-0812">Transmembrane</keyword>
<feature type="transmembrane region" description="Helical" evidence="1">
    <location>
        <begin position="25"/>
        <end position="46"/>
    </location>
</feature>
<reference evidence="2 3" key="2">
    <citation type="submission" date="2018-11" db="EMBL/GenBank/DDBJ databases">
        <authorList>
            <consortium name="Pathogen Informatics"/>
        </authorList>
    </citation>
    <scope>NUCLEOTIDE SEQUENCE [LARGE SCALE GENOMIC DNA]</scope>
</reference>
<dbReference type="Proteomes" id="UP000278807">
    <property type="component" value="Unassembled WGS sequence"/>
</dbReference>
<organism evidence="4">
    <name type="scientific">Rodentolepis nana</name>
    <name type="common">Dwarf tapeworm</name>
    <name type="synonym">Hymenolepis nana</name>
    <dbReference type="NCBI Taxonomy" id="102285"/>
    <lineage>
        <taxon>Eukaryota</taxon>
        <taxon>Metazoa</taxon>
        <taxon>Spiralia</taxon>
        <taxon>Lophotrochozoa</taxon>
        <taxon>Platyhelminthes</taxon>
        <taxon>Cestoda</taxon>
        <taxon>Eucestoda</taxon>
        <taxon>Cyclophyllidea</taxon>
        <taxon>Hymenolepididae</taxon>
        <taxon>Rodentolepis</taxon>
    </lineage>
</organism>
<sequence>MFLLGGMATLVDVDPQFYDSTLERAAVYLSWASVLCCTWVLTVLLLTKKACRMPYRFLLCLITSVMVFCTNLVVRSLWKSFDSNTGSISVYGDHIHFAIFFIACTASRVWTAFLSIAILYRVRYKRSASRCLQILFYSLGVLLPVVVTLILMLSSGGASTHDANPAFYYGRSQVCIVESNGK</sequence>
<dbReference type="Gene3D" id="1.20.1070.10">
    <property type="entry name" value="Rhodopsin 7-helix transmembrane proteins"/>
    <property type="match status" value="1"/>
</dbReference>
<dbReference type="EMBL" id="UZAE01005272">
    <property type="protein sequence ID" value="VDO01572.1"/>
    <property type="molecule type" value="Genomic_DNA"/>
</dbReference>
<name>A0A0R3TF76_RODNA</name>